<keyword evidence="11" id="KW-1133">Transmembrane helix</keyword>
<dbReference type="Gene3D" id="3.40.50.300">
    <property type="entry name" value="P-loop containing nucleotide triphosphate hydrolases"/>
    <property type="match status" value="1"/>
</dbReference>
<evidence type="ECO:0000256" key="13">
    <source>
        <dbReference type="SAM" id="MobiDB-lite"/>
    </source>
</evidence>
<keyword evidence="16" id="KW-1185">Reference proteome</keyword>
<evidence type="ECO:0000256" key="2">
    <source>
        <dbReference type="ARBA" id="ARBA00010044"/>
    </source>
</evidence>
<feature type="region of interest" description="Disordered" evidence="13">
    <location>
        <begin position="1"/>
        <end position="77"/>
    </location>
</feature>
<keyword evidence="10 11" id="KW-0472">Membrane</keyword>
<dbReference type="Proteomes" id="UP001056109">
    <property type="component" value="Chromosome"/>
</dbReference>
<comment type="subcellular location">
    <subcellularLocation>
        <location evidence="11">Cell membrane</location>
        <topology evidence="11">Multi-pass membrane protein</topology>
        <orientation evidence="11">Cytoplasmic side</orientation>
    </subcellularLocation>
    <subcellularLocation>
        <location evidence="1">Membrane</location>
    </subcellularLocation>
</comment>
<comment type="cofactor">
    <cofactor evidence="11">
        <name>Zn(2+)</name>
        <dbReference type="ChEBI" id="CHEBI:29105"/>
    </cofactor>
    <text evidence="11">Binds 1 zinc ion per subunit.</text>
</comment>
<feature type="binding site" evidence="11">
    <location>
        <position position="511"/>
    </location>
    <ligand>
        <name>Zn(2+)</name>
        <dbReference type="ChEBI" id="CHEBI:29105"/>
        <note>catalytic</note>
    </ligand>
</feature>
<dbReference type="InterPro" id="IPR027417">
    <property type="entry name" value="P-loop_NTPase"/>
</dbReference>
<feature type="active site" evidence="11">
    <location>
        <position position="508"/>
    </location>
</feature>
<dbReference type="PROSITE" id="PS00674">
    <property type="entry name" value="AAA"/>
    <property type="match status" value="1"/>
</dbReference>
<proteinExistence type="inferred from homology"/>
<evidence type="ECO:0000256" key="9">
    <source>
        <dbReference type="ARBA" id="ARBA00023049"/>
    </source>
</evidence>
<dbReference type="EMBL" id="CP099547">
    <property type="protein sequence ID" value="USR79614.1"/>
    <property type="molecule type" value="Genomic_DNA"/>
</dbReference>
<dbReference type="Pfam" id="PF17862">
    <property type="entry name" value="AAA_lid_3"/>
    <property type="match status" value="1"/>
</dbReference>
<comment type="function">
    <text evidence="11">Acts as a processive, ATP-dependent zinc metallopeptidase for both cytoplasmic and membrane proteins. Plays a role in the quality control of integral membrane proteins.</text>
</comment>
<evidence type="ECO:0000313" key="16">
    <source>
        <dbReference type="Proteomes" id="UP001056109"/>
    </source>
</evidence>
<dbReference type="InterPro" id="IPR041569">
    <property type="entry name" value="AAA_lid_3"/>
</dbReference>
<evidence type="ECO:0000256" key="1">
    <source>
        <dbReference type="ARBA" id="ARBA00004370"/>
    </source>
</evidence>
<dbReference type="InterPro" id="IPR005936">
    <property type="entry name" value="FtsH"/>
</dbReference>
<comment type="similarity">
    <text evidence="12">Belongs to the AAA ATPase family.</text>
</comment>
<feature type="domain" description="AAA+ ATPase" evidence="14">
    <location>
        <begin position="277"/>
        <end position="416"/>
    </location>
</feature>
<dbReference type="HAMAP" id="MF_01458">
    <property type="entry name" value="FtsH"/>
    <property type="match status" value="1"/>
</dbReference>
<feature type="binding site" evidence="11">
    <location>
        <position position="507"/>
    </location>
    <ligand>
        <name>Zn(2+)</name>
        <dbReference type="ChEBI" id="CHEBI:29105"/>
        <note>catalytic</note>
    </ligand>
</feature>
<feature type="region of interest" description="Disordered" evidence="13">
    <location>
        <begin position="715"/>
        <end position="745"/>
    </location>
</feature>
<evidence type="ECO:0000256" key="12">
    <source>
        <dbReference type="RuleBase" id="RU003651"/>
    </source>
</evidence>
<dbReference type="CDD" id="cd19501">
    <property type="entry name" value="RecA-like_FtsH"/>
    <property type="match status" value="1"/>
</dbReference>
<feature type="binding site" evidence="11">
    <location>
        <position position="583"/>
    </location>
    <ligand>
        <name>Zn(2+)</name>
        <dbReference type="ChEBI" id="CHEBI:29105"/>
        <note>catalytic</note>
    </ligand>
</feature>
<dbReference type="InterPro" id="IPR003959">
    <property type="entry name" value="ATPase_AAA_core"/>
</dbReference>
<evidence type="ECO:0000256" key="8">
    <source>
        <dbReference type="ARBA" id="ARBA00022840"/>
    </source>
</evidence>
<dbReference type="PANTHER" id="PTHR23076">
    <property type="entry name" value="METALLOPROTEASE M41 FTSH"/>
    <property type="match status" value="1"/>
</dbReference>
<dbReference type="PANTHER" id="PTHR23076:SF97">
    <property type="entry name" value="ATP-DEPENDENT ZINC METALLOPROTEASE YME1L1"/>
    <property type="match status" value="1"/>
</dbReference>
<dbReference type="SMART" id="SM00382">
    <property type="entry name" value="AAA"/>
    <property type="match status" value="1"/>
</dbReference>
<reference evidence="15" key="1">
    <citation type="submission" date="2022-06" db="EMBL/GenBank/DDBJ databases">
        <title>Complete Genome Sequence of Arcanobacterium pinnipediorum strain DSM 28752 isolated from a harbour seal.</title>
        <authorList>
            <person name="Borowiak M."/>
            <person name="Kreitlow A."/>
            <person name="Alssahen M."/>
            <person name="Malorny B."/>
            <person name="Laemmler C."/>
            <person name="Prenger-Berninghoff E."/>
            <person name="Siebert U."/>
            <person name="Ploetz M."/>
            <person name="Abdulmawjood A."/>
        </authorList>
    </citation>
    <scope>NUCLEOTIDE SEQUENCE</scope>
    <source>
        <strain evidence="15">DSM 28752</strain>
    </source>
</reference>
<feature type="compositionally biased region" description="Polar residues" evidence="13">
    <location>
        <begin position="1"/>
        <end position="11"/>
    </location>
</feature>
<feature type="compositionally biased region" description="Basic and acidic residues" evidence="13">
    <location>
        <begin position="39"/>
        <end position="75"/>
    </location>
</feature>
<evidence type="ECO:0000256" key="10">
    <source>
        <dbReference type="ARBA" id="ARBA00023136"/>
    </source>
</evidence>
<dbReference type="InterPro" id="IPR003593">
    <property type="entry name" value="AAA+_ATPase"/>
</dbReference>
<evidence type="ECO:0000256" key="5">
    <source>
        <dbReference type="ARBA" id="ARBA00022741"/>
    </source>
</evidence>
<dbReference type="Pfam" id="PF01434">
    <property type="entry name" value="Peptidase_M41"/>
    <property type="match status" value="1"/>
</dbReference>
<comment type="similarity">
    <text evidence="11">In the central section; belongs to the AAA ATPase family.</text>
</comment>
<keyword evidence="11" id="KW-0812">Transmembrane</keyword>
<keyword evidence="11" id="KW-1003">Cell membrane</keyword>
<dbReference type="InterPro" id="IPR037219">
    <property type="entry name" value="Peptidase_M41-like"/>
</dbReference>
<keyword evidence="6 11" id="KW-0378">Hydrolase</keyword>
<feature type="transmembrane region" description="Helical" evidence="11">
    <location>
        <begin position="82"/>
        <end position="101"/>
    </location>
</feature>
<dbReference type="InterPro" id="IPR003960">
    <property type="entry name" value="ATPase_AAA_CS"/>
</dbReference>
<comment type="similarity">
    <text evidence="2 11">In the C-terminal section; belongs to the peptidase M41 family.</text>
</comment>
<keyword evidence="9 11" id="KW-0482">Metalloprotease</keyword>
<evidence type="ECO:0000256" key="11">
    <source>
        <dbReference type="HAMAP-Rule" id="MF_01458"/>
    </source>
</evidence>
<keyword evidence="4 11" id="KW-0479">Metal-binding</keyword>
<evidence type="ECO:0000259" key="14">
    <source>
        <dbReference type="SMART" id="SM00382"/>
    </source>
</evidence>
<keyword evidence="7 11" id="KW-0862">Zinc</keyword>
<dbReference type="Pfam" id="PF00004">
    <property type="entry name" value="AAA"/>
    <property type="match status" value="1"/>
</dbReference>
<evidence type="ECO:0000256" key="4">
    <source>
        <dbReference type="ARBA" id="ARBA00022723"/>
    </source>
</evidence>
<dbReference type="Gene3D" id="1.20.58.760">
    <property type="entry name" value="Peptidase M41"/>
    <property type="match status" value="1"/>
</dbReference>
<sequence>MSTPEQETTQSDNHRKLEEFNSSGNPERRRRSQVPSQPEPKEPKNWRARWEEAKKLALEAEKKSTGKGKKPDANSKKPKRSIFGVIAVVLLVGTGLFWLFAPGGFTAVKTSEGIAVLESTEIAKERIEVTDGIQVVQVWLAKDFTPHSLEGDKGQPTKKIQFQFASAEAEWVQKLVADAQAKNGYNSVVPQQSVLGSILSLVLPLVIFFALLMWLLPKIQQGGMGAFGRVKKDGLEEDRPDTTFADVAGADEAVEELQEIEEFIDHPEKFHKMGAKIPRGVLLYGPPGTGKTLLAKAVAGEAGVPFFHISASEFVEMFVGVGASRVRDLFTKAKKIAPAIIFVDEIDAVGRNRGQGMGGGNDEREQTLNQLLVEMDGFDERANVIVIAATNRPDVLDPALLRPGRFDRQIAVAAPDLNGRAAILKVHAEGKPLAAGVELESIARRTPGFAGAELANLLNEAALLATRRGHTEIDDDDLDEAIDRVIAGPQRRTQVMNAQEKRMTAYHEGGHAVAAAALNHTDPVTKVTILPRGRALGYTMVMPTEDKYSVSRNELLDQLVYAMGGRVAEEIVFHDPSTGASNDIQKATDIARKMVMEYGMSAKVGSVRLVPDESDPMTRLGGGTSREYSEDLARVIDDEVRQLLETAHQEAWELMMKNRHVLDALAAALLDKETILEKELAEMFTDIVKAPPREQWLSSPHRPVSDLPAVPFPANLPAKSAADTTVVQPEVDPMDRQHGPEVSDE</sequence>
<evidence type="ECO:0000256" key="7">
    <source>
        <dbReference type="ARBA" id="ARBA00022833"/>
    </source>
</evidence>
<feature type="transmembrane region" description="Helical" evidence="11">
    <location>
        <begin position="194"/>
        <end position="216"/>
    </location>
</feature>
<protein>
    <recommendedName>
        <fullName evidence="11">ATP-dependent zinc metalloprotease FtsH</fullName>
        <ecNumber evidence="11">3.4.24.-</ecNumber>
    </recommendedName>
</protein>
<feature type="binding site" evidence="11">
    <location>
        <begin position="285"/>
        <end position="292"/>
    </location>
    <ligand>
        <name>ATP</name>
        <dbReference type="ChEBI" id="CHEBI:30616"/>
    </ligand>
</feature>
<evidence type="ECO:0000256" key="6">
    <source>
        <dbReference type="ARBA" id="ARBA00022801"/>
    </source>
</evidence>
<dbReference type="EC" id="3.4.24.-" evidence="11"/>
<evidence type="ECO:0000256" key="3">
    <source>
        <dbReference type="ARBA" id="ARBA00022670"/>
    </source>
</evidence>
<dbReference type="Gene3D" id="1.10.8.60">
    <property type="match status" value="1"/>
</dbReference>
<accession>A0ABY5AHC2</accession>
<gene>
    <name evidence="11 15" type="primary">ftsH</name>
    <name evidence="15" type="ORF">NG665_01055</name>
</gene>
<dbReference type="InterPro" id="IPR000642">
    <property type="entry name" value="Peptidase_M41"/>
</dbReference>
<keyword evidence="8 11" id="KW-0067">ATP-binding</keyword>
<keyword evidence="5 11" id="KW-0547">Nucleotide-binding</keyword>
<keyword evidence="3 11" id="KW-0645">Protease</keyword>
<dbReference type="RefSeq" id="WP_252673481.1">
    <property type="nucleotide sequence ID" value="NZ_CP099547.1"/>
</dbReference>
<evidence type="ECO:0000313" key="15">
    <source>
        <dbReference type="EMBL" id="USR79614.1"/>
    </source>
</evidence>
<organism evidence="15 16">
    <name type="scientific">Arcanobacterium pinnipediorum</name>
    <dbReference type="NCBI Taxonomy" id="1503041"/>
    <lineage>
        <taxon>Bacteria</taxon>
        <taxon>Bacillati</taxon>
        <taxon>Actinomycetota</taxon>
        <taxon>Actinomycetes</taxon>
        <taxon>Actinomycetales</taxon>
        <taxon>Actinomycetaceae</taxon>
        <taxon>Arcanobacterium</taxon>
    </lineage>
</organism>
<dbReference type="SUPFAM" id="SSF52540">
    <property type="entry name" value="P-loop containing nucleoside triphosphate hydrolases"/>
    <property type="match status" value="1"/>
</dbReference>
<comment type="subunit">
    <text evidence="11">Homohexamer.</text>
</comment>
<feature type="compositionally biased region" description="Basic and acidic residues" evidence="13">
    <location>
        <begin position="733"/>
        <end position="745"/>
    </location>
</feature>
<dbReference type="NCBIfam" id="TIGR01241">
    <property type="entry name" value="FtsH_fam"/>
    <property type="match status" value="1"/>
</dbReference>
<dbReference type="SUPFAM" id="SSF140990">
    <property type="entry name" value="FtsH protease domain-like"/>
    <property type="match status" value="1"/>
</dbReference>
<dbReference type="GO" id="GO:0008237">
    <property type="term" value="F:metallopeptidase activity"/>
    <property type="evidence" value="ECO:0007669"/>
    <property type="project" value="UniProtKB-KW"/>
</dbReference>
<name>A0ABY5AHC2_9ACTO</name>